<evidence type="ECO:0000256" key="1">
    <source>
        <dbReference type="SAM" id="MobiDB-lite"/>
    </source>
</evidence>
<protein>
    <submittedName>
        <fullName evidence="2">Uncharacterized protein</fullName>
    </submittedName>
</protein>
<dbReference type="EMBL" id="EF081565">
    <property type="protein sequence ID" value="ABK20957.1"/>
    <property type="molecule type" value="mRNA"/>
</dbReference>
<organism evidence="2">
    <name type="scientific">Picea sitchensis</name>
    <name type="common">Sitka spruce</name>
    <name type="synonym">Pinus sitchensis</name>
    <dbReference type="NCBI Taxonomy" id="3332"/>
    <lineage>
        <taxon>Eukaryota</taxon>
        <taxon>Viridiplantae</taxon>
        <taxon>Streptophyta</taxon>
        <taxon>Embryophyta</taxon>
        <taxon>Tracheophyta</taxon>
        <taxon>Spermatophyta</taxon>
        <taxon>Pinopsida</taxon>
        <taxon>Pinidae</taxon>
        <taxon>Conifers I</taxon>
        <taxon>Pinales</taxon>
        <taxon>Pinaceae</taxon>
        <taxon>Picea</taxon>
    </lineage>
</organism>
<evidence type="ECO:0000313" key="2">
    <source>
        <dbReference type="EMBL" id="ABK20957.1"/>
    </source>
</evidence>
<sequence length="73" mass="9141">MERKLPRKRHRREKRKKMERKMLRKRHRRKKSKKTERKMLRKRHSIKDVNLLTLAMGFQTGKTMFQKGLSMLH</sequence>
<reference evidence="2" key="1">
    <citation type="journal article" date="2008" name="BMC Genomics">
        <title>A conifer genomics resource of 200,000 spruce (Picea spp.) ESTs and 6,464 high-quality, sequence-finished full-length cDNAs for Sitka spruce (Picea sitchensis).</title>
        <authorList>
            <person name="Ralph S.G."/>
            <person name="Chun H.J."/>
            <person name="Kolosova N."/>
            <person name="Cooper D."/>
            <person name="Oddy C."/>
            <person name="Ritland C.E."/>
            <person name="Kirkpatrick R."/>
            <person name="Moore R."/>
            <person name="Barber S."/>
            <person name="Holt R.A."/>
            <person name="Jones S.J."/>
            <person name="Marra M.A."/>
            <person name="Douglas C.J."/>
            <person name="Ritland K."/>
            <person name="Bohlmann J."/>
        </authorList>
    </citation>
    <scope>NUCLEOTIDE SEQUENCE</scope>
    <source>
        <tissue evidence="2">Green portion of the leader tissue</tissue>
    </source>
</reference>
<proteinExistence type="evidence at transcript level"/>
<accession>A9NJZ6</accession>
<feature type="region of interest" description="Disordered" evidence="1">
    <location>
        <begin position="1"/>
        <end position="43"/>
    </location>
</feature>
<name>A9NJZ6_PICSI</name>
<dbReference type="AlphaFoldDB" id="A9NJZ6"/>